<keyword evidence="4 7" id="KW-0472">Membrane</keyword>
<evidence type="ECO:0000313" key="9">
    <source>
        <dbReference type="EMBL" id="RMZ33115.1"/>
    </source>
</evidence>
<dbReference type="AlphaFoldDB" id="A0A3M7J5R7"/>
<accession>A0A3M7J5R7</accession>
<feature type="transmembrane region" description="Helical" evidence="7">
    <location>
        <begin position="6"/>
        <end position="29"/>
    </location>
</feature>
<evidence type="ECO:0000256" key="4">
    <source>
        <dbReference type="ARBA" id="ARBA00023136"/>
    </source>
</evidence>
<dbReference type="InterPro" id="IPR052337">
    <property type="entry name" value="SAT4-like"/>
</dbReference>
<keyword evidence="3 7" id="KW-1133">Transmembrane helix</keyword>
<organism evidence="9 10">
    <name type="scientific">Hortaea werneckii</name>
    <name type="common">Black yeast</name>
    <name type="synonym">Cladosporium werneckii</name>
    <dbReference type="NCBI Taxonomy" id="91943"/>
    <lineage>
        <taxon>Eukaryota</taxon>
        <taxon>Fungi</taxon>
        <taxon>Dikarya</taxon>
        <taxon>Ascomycota</taxon>
        <taxon>Pezizomycotina</taxon>
        <taxon>Dothideomycetes</taxon>
        <taxon>Dothideomycetidae</taxon>
        <taxon>Mycosphaerellales</taxon>
        <taxon>Teratosphaeriaceae</taxon>
        <taxon>Hortaea</taxon>
    </lineage>
</organism>
<proteinExistence type="inferred from homology"/>
<evidence type="ECO:0000313" key="10">
    <source>
        <dbReference type="Proteomes" id="UP000281677"/>
    </source>
</evidence>
<feature type="region of interest" description="Disordered" evidence="6">
    <location>
        <begin position="71"/>
        <end position="114"/>
    </location>
</feature>
<name>A0A3M7J5R7_HORWE</name>
<evidence type="ECO:0000256" key="5">
    <source>
        <dbReference type="ARBA" id="ARBA00038359"/>
    </source>
</evidence>
<dbReference type="OrthoDB" id="5331848at2759"/>
<sequence length="140" mass="15070">MEDRGPTIVTLLVVFTIVSALFIAARLFVRIKLLRNLGADDYLITLAWICAIINTGISARATHWGSGRHFDDLSPAQKSKHPFDRDPEARRRGAADETAGADAMASDHDVDGGGADESAVVRVRDNSVCAVSAGEVTMEF</sequence>
<evidence type="ECO:0000256" key="6">
    <source>
        <dbReference type="SAM" id="MobiDB-lite"/>
    </source>
</evidence>
<evidence type="ECO:0000256" key="7">
    <source>
        <dbReference type="SAM" id="Phobius"/>
    </source>
</evidence>
<dbReference type="PANTHER" id="PTHR33048:SF47">
    <property type="entry name" value="INTEGRAL MEMBRANE PROTEIN-RELATED"/>
    <property type="match status" value="1"/>
</dbReference>
<feature type="compositionally biased region" description="Basic and acidic residues" evidence="6">
    <location>
        <begin position="81"/>
        <end position="95"/>
    </location>
</feature>
<dbReference type="Pfam" id="PF20684">
    <property type="entry name" value="Fung_rhodopsin"/>
    <property type="match status" value="1"/>
</dbReference>
<reference evidence="9 10" key="1">
    <citation type="journal article" date="2018" name="BMC Genomics">
        <title>Genomic evidence for intraspecific hybridization in a clonal and extremely halotolerant yeast.</title>
        <authorList>
            <person name="Gostincar C."/>
            <person name="Stajich J.E."/>
            <person name="Zupancic J."/>
            <person name="Zalar P."/>
            <person name="Gunde-Cimerman N."/>
        </authorList>
    </citation>
    <scope>NUCLEOTIDE SEQUENCE [LARGE SCALE GENOMIC DNA]</scope>
    <source>
        <strain evidence="9 10">EXF-120</strain>
    </source>
</reference>
<evidence type="ECO:0000256" key="1">
    <source>
        <dbReference type="ARBA" id="ARBA00004141"/>
    </source>
</evidence>
<comment type="caution">
    <text evidence="9">The sequence shown here is derived from an EMBL/GenBank/DDBJ whole genome shotgun (WGS) entry which is preliminary data.</text>
</comment>
<protein>
    <recommendedName>
        <fullName evidence="8">Rhodopsin domain-containing protein</fullName>
    </recommendedName>
</protein>
<feature type="domain" description="Rhodopsin" evidence="8">
    <location>
        <begin position="25"/>
        <end position="80"/>
    </location>
</feature>
<comment type="subcellular location">
    <subcellularLocation>
        <location evidence="1">Membrane</location>
        <topology evidence="1">Multi-pass membrane protein</topology>
    </subcellularLocation>
</comment>
<dbReference type="InterPro" id="IPR049326">
    <property type="entry name" value="Rhodopsin_dom_fungi"/>
</dbReference>
<keyword evidence="2 7" id="KW-0812">Transmembrane</keyword>
<evidence type="ECO:0000259" key="8">
    <source>
        <dbReference type="Pfam" id="PF20684"/>
    </source>
</evidence>
<evidence type="ECO:0000256" key="2">
    <source>
        <dbReference type="ARBA" id="ARBA00022692"/>
    </source>
</evidence>
<gene>
    <name evidence="9" type="ORF">D0859_02769</name>
</gene>
<dbReference type="EMBL" id="QWIT01000052">
    <property type="protein sequence ID" value="RMZ33115.1"/>
    <property type="molecule type" value="Genomic_DNA"/>
</dbReference>
<dbReference type="VEuPathDB" id="FungiDB:BTJ68_12749"/>
<comment type="similarity">
    <text evidence="5">Belongs to the SAT4 family.</text>
</comment>
<dbReference type="PANTHER" id="PTHR33048">
    <property type="entry name" value="PTH11-LIKE INTEGRAL MEMBRANE PROTEIN (AFU_ORTHOLOGUE AFUA_5G11245)"/>
    <property type="match status" value="1"/>
</dbReference>
<dbReference type="Proteomes" id="UP000281677">
    <property type="component" value="Unassembled WGS sequence"/>
</dbReference>
<dbReference type="GO" id="GO:0016020">
    <property type="term" value="C:membrane"/>
    <property type="evidence" value="ECO:0007669"/>
    <property type="project" value="UniProtKB-SubCell"/>
</dbReference>
<evidence type="ECO:0000256" key="3">
    <source>
        <dbReference type="ARBA" id="ARBA00022989"/>
    </source>
</evidence>